<dbReference type="Gene3D" id="1.25.40.10">
    <property type="entry name" value="Tetratricopeptide repeat domain"/>
    <property type="match status" value="2"/>
</dbReference>
<organism evidence="4 5">
    <name type="scientific">Fusarium oligoseptatum</name>
    <dbReference type="NCBI Taxonomy" id="2604345"/>
    <lineage>
        <taxon>Eukaryota</taxon>
        <taxon>Fungi</taxon>
        <taxon>Dikarya</taxon>
        <taxon>Ascomycota</taxon>
        <taxon>Pezizomycotina</taxon>
        <taxon>Sordariomycetes</taxon>
        <taxon>Hypocreomycetidae</taxon>
        <taxon>Hypocreales</taxon>
        <taxon>Nectriaceae</taxon>
        <taxon>Fusarium</taxon>
        <taxon>Fusarium solani species complex</taxon>
    </lineage>
</organism>
<dbReference type="STRING" id="1325735.A0A428TWV4"/>
<dbReference type="Pfam" id="PF13374">
    <property type="entry name" value="TPR_10"/>
    <property type="match status" value="1"/>
</dbReference>
<accession>A0A428TWV4</accession>
<reference evidence="4 5" key="1">
    <citation type="submission" date="2017-06" db="EMBL/GenBank/DDBJ databases">
        <title>Comparative genomic analysis of Ambrosia Fusariam Clade fungi.</title>
        <authorList>
            <person name="Stajich J.E."/>
            <person name="Carrillo J."/>
            <person name="Kijimoto T."/>
            <person name="Eskalen A."/>
            <person name="O'Donnell K."/>
            <person name="Kasson M."/>
        </authorList>
    </citation>
    <scope>NUCLEOTIDE SEQUENCE [LARGE SCALE GENOMIC DNA]</scope>
    <source>
        <strain evidence="4 5">NRRL62579</strain>
    </source>
</reference>
<protein>
    <recommendedName>
        <fullName evidence="3">CHAT domain-containing protein</fullName>
    </recommendedName>
</protein>
<dbReference type="Pfam" id="PF12770">
    <property type="entry name" value="CHAT"/>
    <property type="match status" value="1"/>
</dbReference>
<evidence type="ECO:0000313" key="4">
    <source>
        <dbReference type="EMBL" id="RSM06515.1"/>
    </source>
</evidence>
<feature type="region of interest" description="Disordered" evidence="2">
    <location>
        <begin position="984"/>
        <end position="1016"/>
    </location>
</feature>
<evidence type="ECO:0000259" key="3">
    <source>
        <dbReference type="Pfam" id="PF12770"/>
    </source>
</evidence>
<keyword evidence="5" id="KW-1185">Reference proteome</keyword>
<dbReference type="PANTHER" id="PTHR19959:SF119">
    <property type="entry name" value="FUNGAL LIPASE-LIKE DOMAIN-CONTAINING PROTEIN"/>
    <property type="match status" value="1"/>
</dbReference>
<evidence type="ECO:0000256" key="2">
    <source>
        <dbReference type="SAM" id="MobiDB-lite"/>
    </source>
</evidence>
<dbReference type="PANTHER" id="PTHR19959">
    <property type="entry name" value="KINESIN LIGHT CHAIN"/>
    <property type="match status" value="1"/>
</dbReference>
<sequence>MSRLDKDIQSARLAFADCAAGHPDRHKRSDQLRRLLYRRYLDYEEPSDLDGCVHLAQQTLSDEAASESDRAACVKSLALYLYSRYENTRDEPDLVDSIQFIRQELDATPDGLDKAGTLHQLGDRLHDSYTNFGHPEHLDEAINVLRQAVAMSPEAIDFARQTVEATPDGPSRLGYLQNLGANFLDRYYATGVMEDLEQAINIATQTVDEDRSNEGGPHSDYVIDLASGLQERFQATGNSEDLEKAVLMADFDEALDAKRRAVNQISDNNPRKSLLLNNLGTILATRYLRSGALAYLEEAIQIQRRAISEALPDDGRRPALQDTLASLLGLRYSRVGAASDGEEACQISKELAENTPSGHPDRPRWLGNHAARLVERYHTSRDVTDLDEAIRLLRQAIEITSEAHPFRTKLLHDLACRLWDKELIRGPAADYEEPRRIFQQVLDAAPDDDPEMVTYLCNLGNMNVLRYERDGQILDFEKALDCFRSAMCQPNASSVDQLTAGATMLQNCLTHSHWQDAFEAAEFVFERISNLALRSLDNEDKQHLLGLMAEVASDGVAAALFANKGCLAALNLLEQGRGVLAESIEAMRVDIMQLQEQYPDMAQEFVRLRDELEGAASDSDDEEGISRSDQRYKTGKEFDKLIGDIRALQEFSSFLGPPSEGEIQDAAKDGPLVVINVSKYRCDALIVEKHQTRVLPLPNLSILEWLWDAVAGPTLEALGLNGTPAGENWPRIWWIPTGPLSRFPLHAAGHHRQGVGETVLDSVVSSYSSSIKAIIHGRARRRASIDPSQALLVAVENTLGQRPLRFATQEIGELRELCGSMELTPVEPIREKERLKECLQLCKIFHFSTNYHNPLNSHLFLDDGDANPLRVSDLLDINLHKSSPFLAYLSACGTGQILDETFIDESIHLISACQLVGFRHVIGTLWDVEDGFCVKVARITYKEIGDGKMSDESVSRGLHKASRKLRDDTLGDLMEFRKARRWSRSGGTLGEGGTNMRDDGRGGLSRKPKFVDSDDEDDLETGLLDWVPYVHFRV</sequence>
<feature type="coiled-coil region" evidence="1">
    <location>
        <begin position="584"/>
        <end position="611"/>
    </location>
</feature>
<dbReference type="SUPFAM" id="SSF48452">
    <property type="entry name" value="TPR-like"/>
    <property type="match status" value="1"/>
</dbReference>
<gene>
    <name evidence="4" type="ORF">CEP52_005637</name>
</gene>
<evidence type="ECO:0000313" key="5">
    <source>
        <dbReference type="Proteomes" id="UP000287144"/>
    </source>
</evidence>
<proteinExistence type="predicted"/>
<dbReference type="InterPro" id="IPR024983">
    <property type="entry name" value="CHAT_dom"/>
</dbReference>
<dbReference type="Proteomes" id="UP000287144">
    <property type="component" value="Unassembled WGS sequence"/>
</dbReference>
<keyword evidence="1" id="KW-0175">Coiled coil</keyword>
<dbReference type="AlphaFoldDB" id="A0A428TWV4"/>
<feature type="domain" description="CHAT" evidence="3">
    <location>
        <begin position="702"/>
        <end position="975"/>
    </location>
</feature>
<dbReference type="EMBL" id="NKCK01000045">
    <property type="protein sequence ID" value="RSM06515.1"/>
    <property type="molecule type" value="Genomic_DNA"/>
</dbReference>
<name>A0A428TWV4_9HYPO</name>
<evidence type="ECO:0000256" key="1">
    <source>
        <dbReference type="SAM" id="Coils"/>
    </source>
</evidence>
<comment type="caution">
    <text evidence="4">The sequence shown here is derived from an EMBL/GenBank/DDBJ whole genome shotgun (WGS) entry which is preliminary data.</text>
</comment>
<dbReference type="InterPro" id="IPR011990">
    <property type="entry name" value="TPR-like_helical_dom_sf"/>
</dbReference>